<dbReference type="PROSITE" id="PS01124">
    <property type="entry name" value="HTH_ARAC_FAMILY_2"/>
    <property type="match status" value="1"/>
</dbReference>
<evidence type="ECO:0000313" key="7">
    <source>
        <dbReference type="Proteomes" id="UP001524473"/>
    </source>
</evidence>
<feature type="transmembrane region" description="Helical" evidence="4">
    <location>
        <begin position="293"/>
        <end position="318"/>
    </location>
</feature>
<dbReference type="Proteomes" id="UP001524473">
    <property type="component" value="Unassembled WGS sequence"/>
</dbReference>
<dbReference type="InterPro" id="IPR018062">
    <property type="entry name" value="HTH_AraC-typ_CS"/>
</dbReference>
<dbReference type="Pfam" id="PF12833">
    <property type="entry name" value="HTH_18"/>
    <property type="match status" value="1"/>
</dbReference>
<keyword evidence="1" id="KW-0805">Transcription regulation</keyword>
<dbReference type="PANTHER" id="PTHR43280">
    <property type="entry name" value="ARAC-FAMILY TRANSCRIPTIONAL REGULATOR"/>
    <property type="match status" value="1"/>
</dbReference>
<evidence type="ECO:0000313" key="6">
    <source>
        <dbReference type="EMBL" id="MCQ4841461.1"/>
    </source>
</evidence>
<reference evidence="6 7" key="1">
    <citation type="submission" date="2022-06" db="EMBL/GenBank/DDBJ databases">
        <title>Isolation of gut microbiota from human fecal samples.</title>
        <authorList>
            <person name="Pamer E.G."/>
            <person name="Barat B."/>
            <person name="Waligurski E."/>
            <person name="Medina S."/>
            <person name="Paddock L."/>
            <person name="Mostad J."/>
        </authorList>
    </citation>
    <scope>NUCLEOTIDE SEQUENCE [LARGE SCALE GENOMIC DNA]</scope>
    <source>
        <strain evidence="6 7">DFI.9.73</strain>
    </source>
</reference>
<evidence type="ECO:0000256" key="4">
    <source>
        <dbReference type="SAM" id="Phobius"/>
    </source>
</evidence>
<dbReference type="SUPFAM" id="SSF46689">
    <property type="entry name" value="Homeodomain-like"/>
    <property type="match status" value="2"/>
</dbReference>
<dbReference type="Gene3D" id="1.10.10.60">
    <property type="entry name" value="Homeodomain-like"/>
    <property type="match status" value="2"/>
</dbReference>
<dbReference type="PROSITE" id="PS00041">
    <property type="entry name" value="HTH_ARAC_FAMILY_1"/>
    <property type="match status" value="1"/>
</dbReference>
<comment type="caution">
    <text evidence="6">The sequence shown here is derived from an EMBL/GenBank/DDBJ whole genome shotgun (WGS) entry which is preliminary data.</text>
</comment>
<proteinExistence type="predicted"/>
<keyword evidence="2" id="KW-0238">DNA-binding</keyword>
<evidence type="ECO:0000256" key="1">
    <source>
        <dbReference type="ARBA" id="ARBA00023015"/>
    </source>
</evidence>
<evidence type="ECO:0000256" key="3">
    <source>
        <dbReference type="ARBA" id="ARBA00023163"/>
    </source>
</evidence>
<keyword evidence="3" id="KW-0804">Transcription</keyword>
<dbReference type="InterPro" id="IPR009057">
    <property type="entry name" value="Homeodomain-like_sf"/>
</dbReference>
<dbReference type="InterPro" id="IPR018060">
    <property type="entry name" value="HTH_AraC"/>
</dbReference>
<dbReference type="PANTHER" id="PTHR43280:SF28">
    <property type="entry name" value="HTH-TYPE TRANSCRIPTIONAL ACTIVATOR RHAS"/>
    <property type="match status" value="1"/>
</dbReference>
<dbReference type="RefSeq" id="WP_066861981.1">
    <property type="nucleotide sequence ID" value="NZ_CABKVV010000012.1"/>
</dbReference>
<feature type="domain" description="HTH araC/xylS-type" evidence="5">
    <location>
        <begin position="653"/>
        <end position="752"/>
    </location>
</feature>
<keyword evidence="4" id="KW-1133">Transmembrane helix</keyword>
<keyword evidence="7" id="KW-1185">Reference proteome</keyword>
<dbReference type="SMART" id="SM00342">
    <property type="entry name" value="HTH_ARAC"/>
    <property type="match status" value="1"/>
</dbReference>
<gene>
    <name evidence="6" type="ORF">NE695_16240</name>
</gene>
<evidence type="ECO:0000256" key="2">
    <source>
        <dbReference type="ARBA" id="ARBA00023125"/>
    </source>
</evidence>
<organism evidence="6 7">
    <name type="scientific">Neglectibacter timonensis</name>
    <dbReference type="NCBI Taxonomy" id="1776382"/>
    <lineage>
        <taxon>Bacteria</taxon>
        <taxon>Bacillati</taxon>
        <taxon>Bacillota</taxon>
        <taxon>Clostridia</taxon>
        <taxon>Eubacteriales</taxon>
        <taxon>Oscillospiraceae</taxon>
        <taxon>Neglectibacter</taxon>
    </lineage>
</organism>
<evidence type="ECO:0000259" key="5">
    <source>
        <dbReference type="PROSITE" id="PS01124"/>
    </source>
</evidence>
<name>A0ABT1S3D4_9FIRM</name>
<keyword evidence="4" id="KW-0812">Transmembrane</keyword>
<dbReference type="GeneID" id="90531730"/>
<protein>
    <submittedName>
        <fullName evidence="6">Helix-turn-helix transcriptional regulator</fullName>
    </submittedName>
</protein>
<accession>A0ABT1S3D4</accession>
<keyword evidence="4" id="KW-0472">Membrane</keyword>
<sequence length="754" mass="85501">MNLRNLFRFRYYRKLVCSFVLIGVLLVSMAVVCISIMFSRMTVKRVGEMSVSSVRQVADSLDTLLENCQNAADILMNERYFTSVAGSYTLDRLKEYALMSSIMKLKINYPYIRHMGIVNGRLDRYVGTRGVYFGCEDSIKEADLSQENQHYAIFARNVREYENTEESKKISVLTYLYEPYSFRGTGSYIVMDLDLAAMRDQLKLIDSEVWEQIALLNGEGKQVLGVHTGTDQKQALEALAGEIPEGGESGYFSGAYAGTKQLVSFCRLSGIPWCIVGIQPWGNIVSVFMGTQWIFLIGAGLVIVLYVILSVFFSNYIYSPIKDIRDSIGVEPEKDGNQDELELIGNAFSSYRRREDCYRWDTSPVRKAVRKCFKRQDSSWEELEKLSDPFLETMASGSPYCVVVLSADSSCRQNDFYQDRQLYCYILMKMAEELLEESGILSLGLSVSEPEEVEFAVICQTGKEEIPAKMQMGLEEIQLGLHREFHLSVSIGVSSVRRGLEALPSGFHGAVEALEQRILDGPMHLYFEGKLPSRTSLEEYPAALERRLQDRIFAGDGEQARLLSEEFFDSLKNSPPEQALLYFHRLYFSTLSKGISILDSTDISLERQERLWQAAHVTRDLAGMKQAYLALCAELTEQIGRVTFRSSTEQAVNEVKLYMEQNYADPAISLTTLAERVGLSPSYLGQVFSRQLGVSCVDYLAKIRMEEAARKLTETNLTVQQVSESIGILNTSYFYTLFKKAYGMTPHRYRTKKI</sequence>
<dbReference type="EMBL" id="JANFZH010000050">
    <property type="protein sequence ID" value="MCQ4841461.1"/>
    <property type="molecule type" value="Genomic_DNA"/>
</dbReference>